<protein>
    <submittedName>
        <fullName evidence="3">S-adenosyl-L-methionine-dependent methyltransferase</fullName>
    </submittedName>
</protein>
<evidence type="ECO:0000256" key="1">
    <source>
        <dbReference type="ARBA" id="ARBA00022679"/>
    </source>
</evidence>
<dbReference type="GO" id="GO:0032259">
    <property type="term" value="P:methylation"/>
    <property type="evidence" value="ECO:0007669"/>
    <property type="project" value="UniProtKB-KW"/>
</dbReference>
<sequence length="244" mass="27086">MAAPAQYDDFAGVYTESTLSSLHNAYIERPAVLDCIGEVKGLDILDLGCGTIVLGSKLLEAGAASFTGIDASAEMLRIAETRVKPEWKPHVSLVEHDLNKPFHLGEKRYDLVTSSLALHYLASWQLVLKSALAHLKPGGRFVFSAHHPFADWLNHPEVGSYHGGPTLIYEEWKTASGEVINISFYRRSLMMMCKEIADSGWIIERIVEPRPTEESKAIFESARWERVASKPSFIIFALVKAGDN</sequence>
<name>A0A167JRC9_CALVF</name>
<reference evidence="3 4" key="1">
    <citation type="journal article" date="2016" name="Mol. Biol. Evol.">
        <title>Comparative Genomics of Early-Diverging Mushroom-Forming Fungi Provides Insights into the Origins of Lignocellulose Decay Capabilities.</title>
        <authorList>
            <person name="Nagy L.G."/>
            <person name="Riley R."/>
            <person name="Tritt A."/>
            <person name="Adam C."/>
            <person name="Daum C."/>
            <person name="Floudas D."/>
            <person name="Sun H."/>
            <person name="Yadav J.S."/>
            <person name="Pangilinan J."/>
            <person name="Larsson K.H."/>
            <person name="Matsuura K."/>
            <person name="Barry K."/>
            <person name="Labutti K."/>
            <person name="Kuo R."/>
            <person name="Ohm R.A."/>
            <person name="Bhattacharya S.S."/>
            <person name="Shirouzu T."/>
            <person name="Yoshinaga Y."/>
            <person name="Martin F.M."/>
            <person name="Grigoriev I.V."/>
            <person name="Hibbett D.S."/>
        </authorList>
    </citation>
    <scope>NUCLEOTIDE SEQUENCE [LARGE SCALE GENOMIC DNA]</scope>
    <source>
        <strain evidence="3 4">TUFC12733</strain>
    </source>
</reference>
<dbReference type="Proteomes" id="UP000076738">
    <property type="component" value="Unassembled WGS sequence"/>
</dbReference>
<dbReference type="OrthoDB" id="66144at2759"/>
<dbReference type="CDD" id="cd02440">
    <property type="entry name" value="AdoMet_MTases"/>
    <property type="match status" value="1"/>
</dbReference>
<dbReference type="Pfam" id="PF13649">
    <property type="entry name" value="Methyltransf_25"/>
    <property type="match status" value="1"/>
</dbReference>
<dbReference type="InterPro" id="IPR041698">
    <property type="entry name" value="Methyltransf_25"/>
</dbReference>
<dbReference type="EMBL" id="KV417299">
    <property type="protein sequence ID" value="KZO93827.1"/>
    <property type="molecule type" value="Genomic_DNA"/>
</dbReference>
<dbReference type="STRING" id="1330018.A0A167JRC9"/>
<dbReference type="InterPro" id="IPR029063">
    <property type="entry name" value="SAM-dependent_MTases_sf"/>
</dbReference>
<organism evidence="3 4">
    <name type="scientific">Calocera viscosa (strain TUFC12733)</name>
    <dbReference type="NCBI Taxonomy" id="1330018"/>
    <lineage>
        <taxon>Eukaryota</taxon>
        <taxon>Fungi</taxon>
        <taxon>Dikarya</taxon>
        <taxon>Basidiomycota</taxon>
        <taxon>Agaricomycotina</taxon>
        <taxon>Dacrymycetes</taxon>
        <taxon>Dacrymycetales</taxon>
        <taxon>Dacrymycetaceae</taxon>
        <taxon>Calocera</taxon>
    </lineage>
</organism>
<dbReference type="GO" id="GO:0008168">
    <property type="term" value="F:methyltransferase activity"/>
    <property type="evidence" value="ECO:0007669"/>
    <property type="project" value="UniProtKB-KW"/>
</dbReference>
<feature type="domain" description="Methyltransferase" evidence="2">
    <location>
        <begin position="44"/>
        <end position="139"/>
    </location>
</feature>
<dbReference type="SUPFAM" id="SSF53335">
    <property type="entry name" value="S-adenosyl-L-methionine-dependent methyltransferases"/>
    <property type="match status" value="1"/>
</dbReference>
<dbReference type="PANTHER" id="PTHR43861">
    <property type="entry name" value="TRANS-ACONITATE 2-METHYLTRANSFERASE-RELATED"/>
    <property type="match status" value="1"/>
</dbReference>
<proteinExistence type="predicted"/>
<accession>A0A167JRC9</accession>
<dbReference type="Gene3D" id="3.40.50.150">
    <property type="entry name" value="Vaccinia Virus protein VP39"/>
    <property type="match status" value="1"/>
</dbReference>
<gene>
    <name evidence="3" type="ORF">CALVIDRAFT_600533</name>
</gene>
<keyword evidence="1 3" id="KW-0808">Transferase</keyword>
<evidence type="ECO:0000259" key="2">
    <source>
        <dbReference type="Pfam" id="PF13649"/>
    </source>
</evidence>
<keyword evidence="4" id="KW-1185">Reference proteome</keyword>
<keyword evidence="3" id="KW-0489">Methyltransferase</keyword>
<evidence type="ECO:0000313" key="4">
    <source>
        <dbReference type="Proteomes" id="UP000076738"/>
    </source>
</evidence>
<dbReference type="AlphaFoldDB" id="A0A167JRC9"/>
<evidence type="ECO:0000313" key="3">
    <source>
        <dbReference type="EMBL" id="KZO93827.1"/>
    </source>
</evidence>